<evidence type="ECO:0008006" key="3">
    <source>
        <dbReference type="Google" id="ProtNLM"/>
    </source>
</evidence>
<reference evidence="1 2" key="1">
    <citation type="journal article" date="2012" name="Science">
        <title>The Paleozoic origin of enzymatic lignin decomposition reconstructed from 31 fungal genomes.</title>
        <authorList>
            <person name="Floudas D."/>
            <person name="Binder M."/>
            <person name="Riley R."/>
            <person name="Barry K."/>
            <person name="Blanchette R.A."/>
            <person name="Henrissat B."/>
            <person name="Martinez A.T."/>
            <person name="Otillar R."/>
            <person name="Spatafora J.W."/>
            <person name="Yadav J.S."/>
            <person name="Aerts A."/>
            <person name="Benoit I."/>
            <person name="Boyd A."/>
            <person name="Carlson A."/>
            <person name="Copeland A."/>
            <person name="Coutinho P.M."/>
            <person name="de Vries R.P."/>
            <person name="Ferreira P."/>
            <person name="Findley K."/>
            <person name="Foster B."/>
            <person name="Gaskell J."/>
            <person name="Glotzer D."/>
            <person name="Gorecki P."/>
            <person name="Heitman J."/>
            <person name="Hesse C."/>
            <person name="Hori C."/>
            <person name="Igarashi K."/>
            <person name="Jurgens J.A."/>
            <person name="Kallen N."/>
            <person name="Kersten P."/>
            <person name="Kohler A."/>
            <person name="Kuees U."/>
            <person name="Kumar T.K.A."/>
            <person name="Kuo A."/>
            <person name="LaButti K."/>
            <person name="Larrondo L.F."/>
            <person name="Lindquist E."/>
            <person name="Ling A."/>
            <person name="Lombard V."/>
            <person name="Lucas S."/>
            <person name="Lundell T."/>
            <person name="Martin R."/>
            <person name="McLaughlin D.J."/>
            <person name="Morgenstern I."/>
            <person name="Morin E."/>
            <person name="Murat C."/>
            <person name="Nagy L.G."/>
            <person name="Nolan M."/>
            <person name="Ohm R.A."/>
            <person name="Patyshakuliyeva A."/>
            <person name="Rokas A."/>
            <person name="Ruiz-Duenas F.J."/>
            <person name="Sabat G."/>
            <person name="Salamov A."/>
            <person name="Samejima M."/>
            <person name="Schmutz J."/>
            <person name="Slot J.C."/>
            <person name="St John F."/>
            <person name="Stenlid J."/>
            <person name="Sun H."/>
            <person name="Sun S."/>
            <person name="Syed K."/>
            <person name="Tsang A."/>
            <person name="Wiebenga A."/>
            <person name="Young D."/>
            <person name="Pisabarro A."/>
            <person name="Eastwood D.C."/>
            <person name="Martin F."/>
            <person name="Cullen D."/>
            <person name="Grigoriev I.V."/>
            <person name="Hibbett D.S."/>
        </authorList>
    </citation>
    <scope>NUCLEOTIDE SEQUENCE [LARGE SCALE GENOMIC DNA]</scope>
    <source>
        <strain evidence="1 2">DJM-731 SS1</strain>
    </source>
</reference>
<keyword evidence="2" id="KW-1185">Reference proteome</keyword>
<sequence>MGWEADHPVVPLFHVCKQWNVLVAPLIYRHLCVSGFNCAEKLSLALDDGTKRGILVNPAVRSLDVNPPVSSTTHALDILKKCSHLHTFDARPASPSDLRWLESLAMPGGTLRILHVHLCFGSGWDGESLISIGRLLTLNRLYVVVMPLNHMDATQFPAVDPWMLPDLVHLSVMCTKDGPGHGAFTKFIEQCHFPSLRSVRLL</sequence>
<feature type="non-terminal residue" evidence="1">
    <location>
        <position position="202"/>
    </location>
</feature>
<evidence type="ECO:0000313" key="1">
    <source>
        <dbReference type="EMBL" id="EJT99548.1"/>
    </source>
</evidence>
<accession>M5FTU3</accession>
<dbReference type="GeneID" id="63688392"/>
<dbReference type="Proteomes" id="UP000030653">
    <property type="component" value="Unassembled WGS sequence"/>
</dbReference>
<dbReference type="AlphaFoldDB" id="M5FTU3"/>
<evidence type="ECO:0000313" key="2">
    <source>
        <dbReference type="Proteomes" id="UP000030653"/>
    </source>
</evidence>
<dbReference type="RefSeq" id="XP_040626446.1">
    <property type="nucleotide sequence ID" value="XM_040773330.1"/>
</dbReference>
<gene>
    <name evidence="1" type="ORF">DACRYDRAFT_23658</name>
</gene>
<proteinExistence type="predicted"/>
<dbReference type="HOGENOM" id="CLU_1357487_0_0_1"/>
<protein>
    <recommendedName>
        <fullName evidence="3">F-box domain-containing protein</fullName>
    </recommendedName>
</protein>
<dbReference type="EMBL" id="JH795869">
    <property type="protein sequence ID" value="EJT99548.1"/>
    <property type="molecule type" value="Genomic_DNA"/>
</dbReference>
<organism evidence="1 2">
    <name type="scientific">Dacryopinax primogenitus (strain DJM 731)</name>
    <name type="common">Brown rot fungus</name>
    <dbReference type="NCBI Taxonomy" id="1858805"/>
    <lineage>
        <taxon>Eukaryota</taxon>
        <taxon>Fungi</taxon>
        <taxon>Dikarya</taxon>
        <taxon>Basidiomycota</taxon>
        <taxon>Agaricomycotina</taxon>
        <taxon>Dacrymycetes</taxon>
        <taxon>Dacrymycetales</taxon>
        <taxon>Dacrymycetaceae</taxon>
        <taxon>Dacryopinax</taxon>
    </lineage>
</organism>
<name>M5FTU3_DACPD</name>